<accession>A0ABV4C6Y9</accession>
<feature type="domain" description="Transposase IS110-like N-terminal" evidence="2">
    <location>
        <begin position="10"/>
        <end position="154"/>
    </location>
</feature>
<organism evidence="4 5">
    <name type="scientific">Mycobacterium servetii</name>
    <dbReference type="NCBI Taxonomy" id="3237418"/>
    <lineage>
        <taxon>Bacteria</taxon>
        <taxon>Bacillati</taxon>
        <taxon>Actinomycetota</taxon>
        <taxon>Actinomycetes</taxon>
        <taxon>Mycobacteriales</taxon>
        <taxon>Mycobacteriaceae</taxon>
        <taxon>Mycobacterium</taxon>
    </lineage>
</organism>
<evidence type="ECO:0000256" key="1">
    <source>
        <dbReference type="SAM" id="Coils"/>
    </source>
</evidence>
<gene>
    <name evidence="4" type="ORF">AB8998_23010</name>
</gene>
<dbReference type="InterPro" id="IPR047650">
    <property type="entry name" value="Transpos_IS110"/>
</dbReference>
<dbReference type="EMBL" id="JBGEDP010000001">
    <property type="protein sequence ID" value="MEY8017637.1"/>
    <property type="molecule type" value="Genomic_DNA"/>
</dbReference>
<protein>
    <submittedName>
        <fullName evidence="4">IS110 family transposase</fullName>
    </submittedName>
</protein>
<dbReference type="InterPro" id="IPR003346">
    <property type="entry name" value="Transposase_20"/>
</dbReference>
<evidence type="ECO:0000313" key="4">
    <source>
        <dbReference type="EMBL" id="MEY8017637.1"/>
    </source>
</evidence>
<comment type="caution">
    <text evidence="4">The sequence shown here is derived from an EMBL/GenBank/DDBJ whole genome shotgun (WGS) entry which is preliminary data.</text>
</comment>
<dbReference type="PANTHER" id="PTHR33055">
    <property type="entry name" value="TRANSPOSASE FOR INSERTION SEQUENCE ELEMENT IS1111A"/>
    <property type="match status" value="1"/>
</dbReference>
<keyword evidence="1" id="KW-0175">Coiled coil</keyword>
<feature type="domain" description="Transposase IS116/IS110/IS902 C-terminal" evidence="3">
    <location>
        <begin position="229"/>
        <end position="311"/>
    </location>
</feature>
<dbReference type="PANTHER" id="PTHR33055:SF16">
    <property type="entry name" value="TRANSPOSASE FOR INSERTION SEQUENCE ELEMENT IS1547"/>
    <property type="match status" value="1"/>
</dbReference>
<dbReference type="InterPro" id="IPR002525">
    <property type="entry name" value="Transp_IS110-like_N"/>
</dbReference>
<sequence>MTSPHCWVVIGADTHLDTIHLAAITDTGQLLGDAEFRTSPTGYHAAITWARSFGEVVSAGVEGTSSYGAGFTQALHANDIHVVEVNRPDRAARRRQGKSDPLDAYSAARAVRAGDGLAVPKDPNTNALKALLIARRGAVKARTAAIQQIKDLLVTAPAELRERYRRYTTTLTLVRALARCRPTTGQDPVTIAVLMSCKALAQRVEFLERQNDELTNELDTMTTAINPALRAAYGVGPDTAAQLLVTAGTNSHRLRSEASFARLAGVAPVPASSGKTTRHRLSRGGDRAANNALYRIALVRMSHDSRTRDYVTRQTAAGRSKKEILRLLKRAIAREMFKHLTTPCPIDDYSDLRPTRQAQNITLTAVADHFGVWPNDISRLERGLKRDDTLAANYRQWLNTQLTHMFCV</sequence>
<feature type="coiled-coil region" evidence="1">
    <location>
        <begin position="197"/>
        <end position="224"/>
    </location>
</feature>
<evidence type="ECO:0000313" key="5">
    <source>
        <dbReference type="Proteomes" id="UP001564760"/>
    </source>
</evidence>
<keyword evidence="5" id="KW-1185">Reference proteome</keyword>
<dbReference type="Pfam" id="PF02371">
    <property type="entry name" value="Transposase_20"/>
    <property type="match status" value="1"/>
</dbReference>
<evidence type="ECO:0000259" key="2">
    <source>
        <dbReference type="Pfam" id="PF01548"/>
    </source>
</evidence>
<dbReference type="NCBIfam" id="NF033542">
    <property type="entry name" value="transpos_IS110"/>
    <property type="match status" value="1"/>
</dbReference>
<dbReference type="RefSeq" id="WP_369739927.1">
    <property type="nucleotide sequence ID" value="NZ_JBGEDP010000001.1"/>
</dbReference>
<name>A0ABV4C6Y9_9MYCO</name>
<dbReference type="Pfam" id="PF01548">
    <property type="entry name" value="DEDD_Tnp_IS110"/>
    <property type="match status" value="1"/>
</dbReference>
<dbReference type="Proteomes" id="UP001564760">
    <property type="component" value="Unassembled WGS sequence"/>
</dbReference>
<evidence type="ECO:0000259" key="3">
    <source>
        <dbReference type="Pfam" id="PF02371"/>
    </source>
</evidence>
<reference evidence="4 5" key="1">
    <citation type="submission" date="2024-08" db="EMBL/GenBank/DDBJ databases">
        <title>Mycobacterium servetensis sp. nov., a novel rapid-growing mycobacterial species recovered from a human patient in Zaragoza, Spain.</title>
        <authorList>
            <person name="Tristancho-Baro A.I."/>
            <person name="Buenestado-Serrano S."/>
            <person name="Garcia De Viedma D."/>
            <person name="Milagro-Beamonte A."/>
            <person name="Burillo N."/>
            <person name="Sanz S."/>
            <person name="Lopez-Calleja A.I."/>
            <person name="Penas-Utrilla D."/>
            <person name="Guardingo M."/>
            <person name="Garcia M.J."/>
            <person name="Vinuelas-Bayon J."/>
        </authorList>
    </citation>
    <scope>NUCLEOTIDE SEQUENCE [LARGE SCALE GENOMIC DNA]</scope>
    <source>
        <strain evidence="5">HUMS_12744610</strain>
    </source>
</reference>
<proteinExistence type="predicted"/>